<evidence type="ECO:0000259" key="1">
    <source>
        <dbReference type="Pfam" id="PF13976"/>
    </source>
</evidence>
<proteinExistence type="predicted"/>
<dbReference type="Proteomes" id="UP001454036">
    <property type="component" value="Unassembled WGS sequence"/>
</dbReference>
<feature type="domain" description="GAG-pre-integrase" evidence="1">
    <location>
        <begin position="112"/>
        <end position="154"/>
    </location>
</feature>
<dbReference type="InterPro" id="IPR025724">
    <property type="entry name" value="GAG-pre-integrase_dom"/>
</dbReference>
<gene>
    <name evidence="3" type="ORF">LIER_18157</name>
</gene>
<dbReference type="Pfam" id="PF22936">
    <property type="entry name" value="Pol_BBD"/>
    <property type="match status" value="1"/>
</dbReference>
<name>A0AAV3QG61_LITER</name>
<protein>
    <recommendedName>
        <fullName evidence="5">GAG-pre-integrase domain-containing protein</fullName>
    </recommendedName>
</protein>
<evidence type="ECO:0000313" key="4">
    <source>
        <dbReference type="Proteomes" id="UP001454036"/>
    </source>
</evidence>
<dbReference type="InterPro" id="IPR054722">
    <property type="entry name" value="PolX-like_BBD"/>
</dbReference>
<evidence type="ECO:0000259" key="2">
    <source>
        <dbReference type="Pfam" id="PF22936"/>
    </source>
</evidence>
<dbReference type="AlphaFoldDB" id="A0AAV3QG61"/>
<reference evidence="3 4" key="1">
    <citation type="submission" date="2024-01" db="EMBL/GenBank/DDBJ databases">
        <title>The complete chloroplast genome sequence of Lithospermum erythrorhizon: insights into the phylogenetic relationship among Boraginaceae species and the maternal lineages of purple gromwells.</title>
        <authorList>
            <person name="Okada T."/>
            <person name="Watanabe K."/>
        </authorList>
    </citation>
    <scope>NUCLEOTIDE SEQUENCE [LARGE SCALE GENOMIC DNA]</scope>
</reference>
<evidence type="ECO:0000313" key="3">
    <source>
        <dbReference type="EMBL" id="GAA0161961.1"/>
    </source>
</evidence>
<comment type="caution">
    <text evidence="3">The sequence shown here is derived from an EMBL/GenBank/DDBJ whole genome shotgun (WGS) entry which is preliminary data.</text>
</comment>
<organism evidence="3 4">
    <name type="scientific">Lithospermum erythrorhizon</name>
    <name type="common">Purple gromwell</name>
    <name type="synonym">Lithospermum officinale var. erythrorhizon</name>
    <dbReference type="NCBI Taxonomy" id="34254"/>
    <lineage>
        <taxon>Eukaryota</taxon>
        <taxon>Viridiplantae</taxon>
        <taxon>Streptophyta</taxon>
        <taxon>Embryophyta</taxon>
        <taxon>Tracheophyta</taxon>
        <taxon>Spermatophyta</taxon>
        <taxon>Magnoliopsida</taxon>
        <taxon>eudicotyledons</taxon>
        <taxon>Gunneridae</taxon>
        <taxon>Pentapetalae</taxon>
        <taxon>asterids</taxon>
        <taxon>lamiids</taxon>
        <taxon>Boraginales</taxon>
        <taxon>Boraginaceae</taxon>
        <taxon>Boraginoideae</taxon>
        <taxon>Lithospermeae</taxon>
        <taxon>Lithospermum</taxon>
    </lineage>
</organism>
<dbReference type="Pfam" id="PF13976">
    <property type="entry name" value="gag_pre-integrs"/>
    <property type="match status" value="1"/>
</dbReference>
<evidence type="ECO:0008006" key="5">
    <source>
        <dbReference type="Google" id="ProtNLM"/>
    </source>
</evidence>
<keyword evidence="4" id="KW-1185">Reference proteome</keyword>
<sequence>MCNNEEMFVSLDKTFTHSVKLGNNSQMMVAGKGNVKIILNGIIYGVSNVYLVPELKNNLLSVGQLQQKGLTILFKGENCTIYHSTKGEIIQAKMSTNRMFTITSEVQHCEKKEENCLQASTEELTKLWHQRYGHLSFKGLRTLQEKKMVTGMPEFKAEV</sequence>
<accession>A0AAV3QG61</accession>
<dbReference type="EMBL" id="BAABME010004326">
    <property type="protein sequence ID" value="GAA0161961.1"/>
    <property type="molecule type" value="Genomic_DNA"/>
</dbReference>
<feature type="domain" description="Retrovirus-related Pol polyprotein from transposon TNT 1-94-like beta-barrel" evidence="2">
    <location>
        <begin position="1"/>
        <end position="69"/>
    </location>
</feature>